<dbReference type="GO" id="GO:0000155">
    <property type="term" value="F:phosphorelay sensor kinase activity"/>
    <property type="evidence" value="ECO:0007669"/>
    <property type="project" value="TreeGrafter"/>
</dbReference>
<organism evidence="2 3">
    <name type="scientific">Arcicella aurantiaca</name>
    <dbReference type="NCBI Taxonomy" id="591202"/>
    <lineage>
        <taxon>Bacteria</taxon>
        <taxon>Pseudomonadati</taxon>
        <taxon>Bacteroidota</taxon>
        <taxon>Cytophagia</taxon>
        <taxon>Cytophagales</taxon>
        <taxon>Flectobacillaceae</taxon>
        <taxon>Arcicella</taxon>
    </lineage>
</organism>
<proteinExistence type="predicted"/>
<dbReference type="PANTHER" id="PTHR43547">
    <property type="entry name" value="TWO-COMPONENT HISTIDINE KINASE"/>
    <property type="match status" value="1"/>
</dbReference>
<dbReference type="RefSeq" id="WP_109744315.1">
    <property type="nucleotide sequence ID" value="NZ_QGGO01000023.1"/>
</dbReference>
<dbReference type="PANTHER" id="PTHR43547:SF2">
    <property type="entry name" value="HYBRID SIGNAL TRANSDUCTION HISTIDINE KINASE C"/>
    <property type="match status" value="1"/>
</dbReference>
<keyword evidence="1" id="KW-0597">Phosphoprotein</keyword>
<dbReference type="InterPro" id="IPR011110">
    <property type="entry name" value="Reg_prop"/>
</dbReference>
<reference evidence="2 3" key="1">
    <citation type="submission" date="2018-05" db="EMBL/GenBank/DDBJ databases">
        <title>Genomic Encyclopedia of Archaeal and Bacterial Type Strains, Phase II (KMG-II): from individual species to whole genera.</title>
        <authorList>
            <person name="Goeker M."/>
        </authorList>
    </citation>
    <scope>NUCLEOTIDE SEQUENCE [LARGE SCALE GENOMIC DNA]</scope>
    <source>
        <strain evidence="2 3">DSM 22214</strain>
    </source>
</reference>
<accession>A0A316DUH9</accession>
<dbReference type="InterPro" id="IPR015943">
    <property type="entry name" value="WD40/YVTN_repeat-like_dom_sf"/>
</dbReference>
<comment type="caution">
    <text evidence="2">The sequence shown here is derived from an EMBL/GenBank/DDBJ whole genome shotgun (WGS) entry which is preliminary data.</text>
</comment>
<keyword evidence="3" id="KW-1185">Reference proteome</keyword>
<evidence type="ECO:0000313" key="3">
    <source>
        <dbReference type="Proteomes" id="UP000245489"/>
    </source>
</evidence>
<sequence length="465" mass="53156">MNLILKILFLLLVYSVSFSQNSNKIHFKNISVKEGLSFPAINCILQDKNGFMWVGTEVGLNKYNSQRFNTFYNNPADSTSISNDNISSLFQDSRQNIWVGTLTGLNIYNHKNSSFRKFQEKALNTKKIVAIAGNIGSKVWALTHEELVCINQKFNIEQQLKLNSLSTETGLTAWSAAKFDKKGNLWLSTNKGVRLFDPKAKKLTNPLNDQINITITTVDFYSNIYFDSIGNLWVGLRGNGVKYYSFIEKKWTFIDGISSKYINGIYEDGDKNIWICTGRNGLNIYNPKTHKVEIIKYAEMPESNLMSNSISCIYGDSKGGIWLGTFNSGLLYYYQHQLKFNLYYSKGQISGISSNYITSFANDKRNNVWIGVGEEGLLYFDRQKRSFKKVNPNVKKFKTVAELKENFYILSLHLSKDEKHLFVGTLTGLFDYDIVSNKWYFYQNNRFVSGHLQGGYINSMVSDGL</sequence>
<dbReference type="EMBL" id="QGGO01000023">
    <property type="protein sequence ID" value="PWK21605.1"/>
    <property type="molecule type" value="Genomic_DNA"/>
</dbReference>
<name>A0A316DUH9_9BACT</name>
<evidence type="ECO:0000256" key="1">
    <source>
        <dbReference type="ARBA" id="ARBA00022553"/>
    </source>
</evidence>
<dbReference type="Proteomes" id="UP000245489">
    <property type="component" value="Unassembled WGS sequence"/>
</dbReference>
<evidence type="ECO:0000313" key="2">
    <source>
        <dbReference type="EMBL" id="PWK21605.1"/>
    </source>
</evidence>
<dbReference type="AlphaFoldDB" id="A0A316DUH9"/>
<dbReference type="Pfam" id="PF07494">
    <property type="entry name" value="Reg_prop"/>
    <property type="match status" value="5"/>
</dbReference>
<dbReference type="Gene3D" id="2.130.10.10">
    <property type="entry name" value="YVTN repeat-like/Quinoprotein amine dehydrogenase"/>
    <property type="match status" value="2"/>
</dbReference>
<gene>
    <name evidence="2" type="ORF">LV89_03631</name>
</gene>
<dbReference type="SUPFAM" id="SSF63829">
    <property type="entry name" value="Calcium-dependent phosphotriesterase"/>
    <property type="match status" value="1"/>
</dbReference>
<protein>
    <submittedName>
        <fullName evidence="2">Two component regulator with propeller domain</fullName>
    </submittedName>
</protein>
<dbReference type="OrthoDB" id="799853at2"/>